<reference evidence="1" key="2">
    <citation type="journal article" date="2021" name="Microorganisms">
        <title>Bacterial Dimethylsulfoniopropionate Biosynthesis in the East China Sea.</title>
        <authorList>
            <person name="Liu J."/>
            <person name="Zhang Y."/>
            <person name="Liu J."/>
            <person name="Zhong H."/>
            <person name="Williams B.T."/>
            <person name="Zheng Y."/>
            <person name="Curson A.R.J."/>
            <person name="Sun C."/>
            <person name="Sun H."/>
            <person name="Song D."/>
            <person name="Wagner Mackenzie B."/>
            <person name="Bermejo Martinez A."/>
            <person name="Todd J.D."/>
            <person name="Zhang X.H."/>
        </authorList>
    </citation>
    <scope>NUCLEOTIDE SEQUENCE</scope>
    <source>
        <strain evidence="1">AESS21</strain>
    </source>
</reference>
<dbReference type="Gene3D" id="3.40.50.150">
    <property type="entry name" value="Vaccinia Virus protein VP39"/>
    <property type="match status" value="1"/>
</dbReference>
<organism evidence="1 2">
    <name type="scientific">Roseibium polysiphoniae</name>
    <dbReference type="NCBI Taxonomy" id="2571221"/>
    <lineage>
        <taxon>Bacteria</taxon>
        <taxon>Pseudomonadati</taxon>
        <taxon>Pseudomonadota</taxon>
        <taxon>Alphaproteobacteria</taxon>
        <taxon>Hyphomicrobiales</taxon>
        <taxon>Stappiaceae</taxon>
        <taxon>Roseibium</taxon>
    </lineage>
</organism>
<dbReference type="InterPro" id="IPR008884">
    <property type="entry name" value="TylF_MeTrfase"/>
</dbReference>
<dbReference type="InterPro" id="IPR029063">
    <property type="entry name" value="SAM-dependent_MTases_sf"/>
</dbReference>
<evidence type="ECO:0000313" key="1">
    <source>
        <dbReference type="EMBL" id="MBS8259364.1"/>
    </source>
</evidence>
<dbReference type="GO" id="GO:0032259">
    <property type="term" value="P:methylation"/>
    <property type="evidence" value="ECO:0007669"/>
    <property type="project" value="UniProtKB-KW"/>
</dbReference>
<gene>
    <name evidence="1" type="ORF">DYI23_03945</name>
</gene>
<protein>
    <submittedName>
        <fullName evidence="1">Class I SAM-dependent methyltransferase</fullName>
    </submittedName>
</protein>
<dbReference type="GO" id="GO:0008168">
    <property type="term" value="F:methyltransferase activity"/>
    <property type="evidence" value="ECO:0007669"/>
    <property type="project" value="UniProtKB-KW"/>
</dbReference>
<dbReference type="PANTHER" id="PTHR40036">
    <property type="entry name" value="MACROCIN O-METHYLTRANSFERASE"/>
    <property type="match status" value="1"/>
</dbReference>
<dbReference type="PANTHER" id="PTHR40036:SF1">
    <property type="entry name" value="MACROCIN O-METHYLTRANSFERASE"/>
    <property type="match status" value="1"/>
</dbReference>
<dbReference type="Proteomes" id="UP000705379">
    <property type="component" value="Unassembled WGS sequence"/>
</dbReference>
<name>A0A944CA71_9HYPH</name>
<accession>A0A944CA71</accession>
<reference evidence="1" key="1">
    <citation type="submission" date="2018-08" db="EMBL/GenBank/DDBJ databases">
        <authorList>
            <person name="Jin W."/>
            <person name="Wang H."/>
            <person name="Yang Y."/>
            <person name="Li M."/>
            <person name="Liu J."/>
        </authorList>
    </citation>
    <scope>NUCLEOTIDE SEQUENCE</scope>
    <source>
        <strain evidence="1">AESS21</strain>
    </source>
</reference>
<keyword evidence="1" id="KW-0808">Transferase</keyword>
<evidence type="ECO:0000313" key="2">
    <source>
        <dbReference type="Proteomes" id="UP000705379"/>
    </source>
</evidence>
<dbReference type="AlphaFoldDB" id="A0A944CA71"/>
<dbReference type="Pfam" id="PF05711">
    <property type="entry name" value="TylF"/>
    <property type="match status" value="1"/>
</dbReference>
<proteinExistence type="predicted"/>
<keyword evidence="1" id="KW-0489">Methyltransferase</keyword>
<comment type="caution">
    <text evidence="1">The sequence shown here is derived from an EMBL/GenBank/DDBJ whole genome shotgun (WGS) entry which is preliminary data.</text>
</comment>
<dbReference type="EMBL" id="QTKU01000001">
    <property type="protein sequence ID" value="MBS8259364.1"/>
    <property type="molecule type" value="Genomic_DNA"/>
</dbReference>
<dbReference type="SUPFAM" id="SSF53335">
    <property type="entry name" value="S-adenosyl-L-methionine-dependent methyltransferases"/>
    <property type="match status" value="1"/>
</dbReference>
<sequence>MERDKTLDNIEVTRNTSSQIDWYNDRQSYLDNGQLLPHLLADIFPVFSTRQKVTRMLETLRYWELVENIPGDIFECGVAGGEFLMSMAHFSSIYEPHHYTRKIVGFDTFDGFTEPSEQDRTSNAKHMKSGGLSYDSYGYLEKAIEFFDQNRLIGNIGKVFLVRGDISLTLPEYLEKHPSTVIGLLHLDIDLYRPTLDVLKAVRRHMAKGSIIVFDEINHLDYPGETLAVMEALGLENIGLKRVREASMAAYTIL</sequence>
<dbReference type="RefSeq" id="WP_213215013.1">
    <property type="nucleotide sequence ID" value="NZ_QTKU01000001.1"/>
</dbReference>